<comment type="catalytic activity">
    <reaction evidence="6">
        <text>Endonucleolytic cleavage of RNA, removing 5'-extranucleotides from tRNA precursor.</text>
        <dbReference type="EC" id="3.1.26.5"/>
    </reaction>
</comment>
<dbReference type="EMBL" id="JBBMER010000011">
    <property type="protein sequence ID" value="MEQ2380604.1"/>
    <property type="molecule type" value="Genomic_DNA"/>
</dbReference>
<dbReference type="Proteomes" id="UP001442364">
    <property type="component" value="Unassembled WGS sequence"/>
</dbReference>
<keyword evidence="5 6" id="KW-0694">RNA-binding</keyword>
<organism evidence="8 9">
    <name type="scientific">[Lactobacillus] rogosae</name>
    <dbReference type="NCBI Taxonomy" id="706562"/>
    <lineage>
        <taxon>Bacteria</taxon>
        <taxon>Bacillati</taxon>
        <taxon>Bacillota</taxon>
        <taxon>Clostridia</taxon>
        <taxon>Lachnospirales</taxon>
        <taxon>Lachnospiraceae</taxon>
        <taxon>Lachnospira</taxon>
    </lineage>
</organism>
<dbReference type="GO" id="GO:0004526">
    <property type="term" value="F:ribonuclease P activity"/>
    <property type="evidence" value="ECO:0007669"/>
    <property type="project" value="UniProtKB-EC"/>
</dbReference>
<dbReference type="InterPro" id="IPR020568">
    <property type="entry name" value="Ribosomal_Su5_D2-typ_SF"/>
</dbReference>
<dbReference type="HAMAP" id="MF_00227">
    <property type="entry name" value="RNase_P"/>
    <property type="match status" value="1"/>
</dbReference>
<dbReference type="Pfam" id="PF00825">
    <property type="entry name" value="Ribonuclease_P"/>
    <property type="match status" value="1"/>
</dbReference>
<dbReference type="Gene3D" id="3.30.230.10">
    <property type="match status" value="1"/>
</dbReference>
<dbReference type="PANTHER" id="PTHR33992:SF1">
    <property type="entry name" value="RIBONUCLEASE P PROTEIN COMPONENT"/>
    <property type="match status" value="1"/>
</dbReference>
<keyword evidence="4 6" id="KW-0378">Hydrolase</keyword>
<name>A0ABV1BYG2_9FIRM</name>
<comment type="caution">
    <text evidence="8">The sequence shown here is derived from an EMBL/GenBank/DDBJ whole genome shotgun (WGS) entry which is preliminary data.</text>
</comment>
<dbReference type="SUPFAM" id="SSF54211">
    <property type="entry name" value="Ribosomal protein S5 domain 2-like"/>
    <property type="match status" value="1"/>
</dbReference>
<evidence type="ECO:0000256" key="3">
    <source>
        <dbReference type="ARBA" id="ARBA00022759"/>
    </source>
</evidence>
<keyword evidence="3 6" id="KW-0255">Endonuclease</keyword>
<evidence type="ECO:0000256" key="4">
    <source>
        <dbReference type="ARBA" id="ARBA00022801"/>
    </source>
</evidence>
<reference evidence="8 9" key="1">
    <citation type="submission" date="2024-03" db="EMBL/GenBank/DDBJ databases">
        <title>Human intestinal bacterial collection.</title>
        <authorList>
            <person name="Pauvert C."/>
            <person name="Hitch T.C.A."/>
            <person name="Clavel T."/>
        </authorList>
    </citation>
    <scope>NUCLEOTIDE SEQUENCE [LARGE SCALE GENOMIC DNA]</scope>
    <source>
        <strain evidence="8 9">CLA-AA-H255</strain>
    </source>
</reference>
<sequence>MKYKDFETLKKNEDFKKVYNKRNSYANRELIMYISKNGTDTKRLGVSVSKKVGNSIVRHRLARLVREAFRLNTNHILDGIDVVVVVKAGLKDKGYTETCKSMIHLLKLHNMYR</sequence>
<protein>
    <recommendedName>
        <fullName evidence="6 7">Ribonuclease P protein component</fullName>
        <shortName evidence="6">RNase P protein</shortName>
        <shortName evidence="6">RNaseP protein</shortName>
        <ecNumber evidence="6 7">3.1.26.5</ecNumber>
    </recommendedName>
    <alternativeName>
        <fullName evidence="6">Protein C5</fullName>
    </alternativeName>
</protein>
<evidence type="ECO:0000313" key="9">
    <source>
        <dbReference type="Proteomes" id="UP001442364"/>
    </source>
</evidence>
<comment type="similarity">
    <text evidence="6">Belongs to the RnpA family.</text>
</comment>
<accession>A0ABV1BYG2</accession>
<evidence type="ECO:0000256" key="2">
    <source>
        <dbReference type="ARBA" id="ARBA00022722"/>
    </source>
</evidence>
<gene>
    <name evidence="6 8" type="primary">rnpA</name>
    <name evidence="8" type="ORF">WMO14_12125</name>
</gene>
<keyword evidence="2 6" id="KW-0540">Nuclease</keyword>
<comment type="function">
    <text evidence="6">RNaseP catalyzes the removal of the 5'-leader sequence from pre-tRNA to produce the mature 5'-terminus. It can also cleave other RNA substrates such as 4.5S RNA. The protein component plays an auxiliary but essential role in vivo by binding to the 5'-leader sequence and broadening the substrate specificity of the ribozyme.</text>
</comment>
<dbReference type="EC" id="3.1.26.5" evidence="6 7"/>
<comment type="subunit">
    <text evidence="6">Consists of a catalytic RNA component (M1 or rnpB) and a protein subunit.</text>
</comment>
<evidence type="ECO:0000256" key="5">
    <source>
        <dbReference type="ARBA" id="ARBA00022884"/>
    </source>
</evidence>
<evidence type="ECO:0000256" key="7">
    <source>
        <dbReference type="NCBIfam" id="TIGR00188"/>
    </source>
</evidence>
<evidence type="ECO:0000256" key="6">
    <source>
        <dbReference type="HAMAP-Rule" id="MF_00227"/>
    </source>
</evidence>
<dbReference type="NCBIfam" id="TIGR00188">
    <property type="entry name" value="rnpA"/>
    <property type="match status" value="1"/>
</dbReference>
<keyword evidence="1 6" id="KW-0819">tRNA processing</keyword>
<dbReference type="PANTHER" id="PTHR33992">
    <property type="entry name" value="RIBONUCLEASE P PROTEIN COMPONENT"/>
    <property type="match status" value="1"/>
</dbReference>
<keyword evidence="9" id="KW-1185">Reference proteome</keyword>
<dbReference type="InterPro" id="IPR014721">
    <property type="entry name" value="Ribsml_uS5_D2-typ_fold_subgr"/>
</dbReference>
<evidence type="ECO:0000256" key="1">
    <source>
        <dbReference type="ARBA" id="ARBA00022694"/>
    </source>
</evidence>
<proteinExistence type="inferred from homology"/>
<evidence type="ECO:0000313" key="8">
    <source>
        <dbReference type="EMBL" id="MEQ2380604.1"/>
    </source>
</evidence>
<dbReference type="InterPro" id="IPR000100">
    <property type="entry name" value="RNase_P"/>
</dbReference>
<dbReference type="RefSeq" id="WP_349153907.1">
    <property type="nucleotide sequence ID" value="NZ_JBBMER010000011.1"/>
</dbReference>